<dbReference type="Gene3D" id="3.30.2310.20">
    <property type="entry name" value="RelE-like"/>
    <property type="match status" value="1"/>
</dbReference>
<sequence>MSGSKCEDAAELLISAEKEICQYRKSSAAANRIAARRKQHQFLCLSPSNRLKALKFDRQGQFSTRINGQWRICLKWNEVTNNADDVDSVDDH</sequence>
<dbReference type="SUPFAM" id="SSF143011">
    <property type="entry name" value="RelE-like"/>
    <property type="match status" value="1"/>
</dbReference>
<accession>A0A2A2AHQ4</accession>
<organism evidence="1 2">
    <name type="scientific">Vandammella animalimorsus</name>
    <dbReference type="NCBI Taxonomy" id="2029117"/>
    <lineage>
        <taxon>Bacteria</taxon>
        <taxon>Pseudomonadati</taxon>
        <taxon>Pseudomonadota</taxon>
        <taxon>Betaproteobacteria</taxon>
        <taxon>Burkholderiales</taxon>
        <taxon>Comamonadaceae</taxon>
        <taxon>Vandammella</taxon>
    </lineage>
</organism>
<evidence type="ECO:0000313" key="1">
    <source>
        <dbReference type="EMBL" id="PAT37139.1"/>
    </source>
</evidence>
<evidence type="ECO:0000313" key="2">
    <source>
        <dbReference type="Proteomes" id="UP000218054"/>
    </source>
</evidence>
<name>A0A2A2AHQ4_9BURK</name>
<dbReference type="Proteomes" id="UP000218054">
    <property type="component" value="Unassembled WGS sequence"/>
</dbReference>
<protein>
    <submittedName>
        <fullName evidence="1">Uncharacterized protein</fullName>
    </submittedName>
</protein>
<reference evidence="1 2" key="1">
    <citation type="submission" date="2017-08" db="EMBL/GenBank/DDBJ databases">
        <title>WGS of Clinical strains of the CDC Group NO-1 linked to zoonotic infections in humans.</title>
        <authorList>
            <person name="Bernier A.-M."/>
            <person name="Bernard K."/>
        </authorList>
    </citation>
    <scope>NUCLEOTIDE SEQUENCE [LARGE SCALE GENOMIC DNA]</scope>
    <source>
        <strain evidence="1 2">NML00-0135</strain>
    </source>
</reference>
<comment type="caution">
    <text evidence="1">The sequence shown here is derived from an EMBL/GenBank/DDBJ whole genome shotgun (WGS) entry which is preliminary data.</text>
</comment>
<dbReference type="EMBL" id="NSJB01000004">
    <property type="protein sequence ID" value="PAT37139.1"/>
    <property type="molecule type" value="Genomic_DNA"/>
</dbReference>
<dbReference type="AlphaFoldDB" id="A0A2A2AHQ4"/>
<dbReference type="InterPro" id="IPR035093">
    <property type="entry name" value="RelE/ParE_toxin_dom_sf"/>
</dbReference>
<proteinExistence type="predicted"/>
<gene>
    <name evidence="1" type="ORF">CK625_08285</name>
</gene>
<keyword evidence="2" id="KW-1185">Reference proteome</keyword>